<keyword evidence="3" id="KW-1185">Reference proteome</keyword>
<feature type="transmembrane region" description="Helical" evidence="1">
    <location>
        <begin position="39"/>
        <end position="60"/>
    </location>
</feature>
<sequence>MPTDKDLLNKGIKFLVYALPLFFIGPPVIYNAFQNQQNNWHYVVLAVGITMCFGAVYFAFRGLATIVRSMKDE</sequence>
<evidence type="ECO:0000313" key="2">
    <source>
        <dbReference type="EMBL" id="NYA69398.1"/>
    </source>
</evidence>
<dbReference type="InterPro" id="IPR046077">
    <property type="entry name" value="DUF6095"/>
</dbReference>
<evidence type="ECO:0000256" key="1">
    <source>
        <dbReference type="SAM" id="Phobius"/>
    </source>
</evidence>
<dbReference type="EMBL" id="JACBJI010000001">
    <property type="protein sequence ID" value="NYA69398.1"/>
    <property type="molecule type" value="Genomic_DNA"/>
</dbReference>
<name>A0A7Y8XYV6_9FLAO</name>
<dbReference type="Proteomes" id="UP000535020">
    <property type="component" value="Unassembled WGS sequence"/>
</dbReference>
<reference evidence="2 3" key="1">
    <citation type="submission" date="2020-07" db="EMBL/GenBank/DDBJ databases">
        <authorList>
            <person name="Sun Q."/>
        </authorList>
    </citation>
    <scope>NUCLEOTIDE SEQUENCE [LARGE SCALE GENOMIC DNA]</scope>
    <source>
        <strain evidence="2 3">MAH-1</strain>
    </source>
</reference>
<keyword evidence="1" id="KW-0812">Transmembrane</keyword>
<protein>
    <submittedName>
        <fullName evidence="2">Uncharacterized protein</fullName>
    </submittedName>
</protein>
<keyword evidence="1" id="KW-0472">Membrane</keyword>
<proteinExistence type="predicted"/>
<dbReference type="AlphaFoldDB" id="A0A7Y8XYV6"/>
<keyword evidence="1" id="KW-1133">Transmembrane helix</keyword>
<organism evidence="2 3">
    <name type="scientific">Flavobacterium agri</name>
    <dbReference type="NCBI Taxonomy" id="2743471"/>
    <lineage>
        <taxon>Bacteria</taxon>
        <taxon>Pseudomonadati</taxon>
        <taxon>Bacteroidota</taxon>
        <taxon>Flavobacteriia</taxon>
        <taxon>Flavobacteriales</taxon>
        <taxon>Flavobacteriaceae</taxon>
        <taxon>Flavobacterium</taxon>
    </lineage>
</organism>
<comment type="caution">
    <text evidence="2">The sequence shown here is derived from an EMBL/GenBank/DDBJ whole genome shotgun (WGS) entry which is preliminary data.</text>
</comment>
<dbReference type="Pfam" id="PF19589">
    <property type="entry name" value="DUF6095"/>
    <property type="match status" value="1"/>
</dbReference>
<feature type="transmembrane region" description="Helical" evidence="1">
    <location>
        <begin position="12"/>
        <end position="33"/>
    </location>
</feature>
<dbReference type="RefSeq" id="WP_176004218.1">
    <property type="nucleotide sequence ID" value="NZ_JABWMI010000001.1"/>
</dbReference>
<gene>
    <name evidence="2" type="ORF">HZF10_00585</name>
</gene>
<evidence type="ECO:0000313" key="3">
    <source>
        <dbReference type="Proteomes" id="UP000535020"/>
    </source>
</evidence>
<accession>A0A7Y8XYV6</accession>